<name>A0A1E3SEK7_MYCIE</name>
<dbReference type="RefSeq" id="WP_069419805.1">
    <property type="nucleotide sequence ID" value="NZ_CBCRZH010000053.1"/>
</dbReference>
<feature type="transmembrane region" description="Helical" evidence="1">
    <location>
        <begin position="25"/>
        <end position="50"/>
    </location>
</feature>
<keyword evidence="1" id="KW-0812">Transmembrane</keyword>
<evidence type="ECO:0000256" key="1">
    <source>
        <dbReference type="SAM" id="Phobius"/>
    </source>
</evidence>
<evidence type="ECO:0000313" key="3">
    <source>
        <dbReference type="EMBL" id="ORA99883.1"/>
    </source>
</evidence>
<proteinExistence type="predicted"/>
<evidence type="ECO:0000259" key="2">
    <source>
        <dbReference type="Pfam" id="PF13828"/>
    </source>
</evidence>
<keyword evidence="4" id="KW-1185">Reference proteome</keyword>
<sequence>MGVIFGIIALFQINRTGQPGRGMAIAGIAIGTVVTVGWVIFILLAGFFGAHDANKHNHRYHRYDSSAPMPVPIDVATQPLGLVNSG</sequence>
<organism evidence="3 4">
    <name type="scientific">Mycobacterium intermedium</name>
    <dbReference type="NCBI Taxonomy" id="28445"/>
    <lineage>
        <taxon>Bacteria</taxon>
        <taxon>Bacillati</taxon>
        <taxon>Actinomycetota</taxon>
        <taxon>Actinomycetes</taxon>
        <taxon>Mycobacteriales</taxon>
        <taxon>Mycobacteriaceae</taxon>
        <taxon>Mycobacterium</taxon>
        <taxon>Mycobacterium simiae complex</taxon>
    </lineage>
</organism>
<reference evidence="3 4" key="1">
    <citation type="submission" date="2017-02" db="EMBL/GenBank/DDBJ databases">
        <title>The new phylogeny of genus Mycobacterium.</title>
        <authorList>
            <person name="Tortoli E."/>
            <person name="Trovato A."/>
            <person name="Cirillo D.M."/>
        </authorList>
    </citation>
    <scope>NUCLEOTIDE SEQUENCE [LARGE SCALE GENOMIC DNA]</scope>
    <source>
        <strain evidence="3 4">DSM 44049</strain>
    </source>
</reference>
<evidence type="ECO:0000313" key="4">
    <source>
        <dbReference type="Proteomes" id="UP000192739"/>
    </source>
</evidence>
<feature type="domain" description="DUF4190" evidence="2">
    <location>
        <begin position="2"/>
        <end position="41"/>
    </location>
</feature>
<dbReference type="InterPro" id="IPR025241">
    <property type="entry name" value="DUF4190"/>
</dbReference>
<dbReference type="Pfam" id="PF13828">
    <property type="entry name" value="DUF4190"/>
    <property type="match status" value="1"/>
</dbReference>
<comment type="caution">
    <text evidence="3">The sequence shown here is derived from an EMBL/GenBank/DDBJ whole genome shotgun (WGS) entry which is preliminary data.</text>
</comment>
<dbReference type="AlphaFoldDB" id="A0A1E3SEK7"/>
<protein>
    <recommendedName>
        <fullName evidence="2">DUF4190 domain-containing protein</fullName>
    </recommendedName>
</protein>
<accession>A0A1E3SEK7</accession>
<dbReference type="EMBL" id="MVHT01000056">
    <property type="protein sequence ID" value="ORA99883.1"/>
    <property type="molecule type" value="Genomic_DNA"/>
</dbReference>
<keyword evidence="1" id="KW-1133">Transmembrane helix</keyword>
<keyword evidence="1" id="KW-0472">Membrane</keyword>
<dbReference type="Proteomes" id="UP000192739">
    <property type="component" value="Unassembled WGS sequence"/>
</dbReference>
<dbReference type="STRING" id="28445.BHQ20_14280"/>
<gene>
    <name evidence="3" type="ORF">BST27_18945</name>
</gene>